<reference evidence="1 2" key="1">
    <citation type="submission" date="2016-04" db="EMBL/GenBank/DDBJ databases">
        <title>Genome analyses suggest a sexual origin of heterokaryosis in a supposedly ancient asexual fungus.</title>
        <authorList>
            <person name="Ropars J."/>
            <person name="Sedzielewska K."/>
            <person name="Noel J."/>
            <person name="Charron P."/>
            <person name="Farinelli L."/>
            <person name="Marton T."/>
            <person name="Kruger M."/>
            <person name="Pelin A."/>
            <person name="Brachmann A."/>
            <person name="Corradi N."/>
        </authorList>
    </citation>
    <scope>NUCLEOTIDE SEQUENCE [LARGE SCALE GENOMIC DNA]</scope>
    <source>
        <strain evidence="1 2">C2</strain>
    </source>
</reference>
<dbReference type="EMBL" id="LLXL01004354">
    <property type="protein sequence ID" value="PKK57471.1"/>
    <property type="molecule type" value="Genomic_DNA"/>
</dbReference>
<accession>A0A2N1M753</accession>
<organism evidence="1 2">
    <name type="scientific">Rhizophagus irregularis</name>
    <dbReference type="NCBI Taxonomy" id="588596"/>
    <lineage>
        <taxon>Eukaryota</taxon>
        <taxon>Fungi</taxon>
        <taxon>Fungi incertae sedis</taxon>
        <taxon>Mucoromycota</taxon>
        <taxon>Glomeromycotina</taxon>
        <taxon>Glomeromycetes</taxon>
        <taxon>Glomerales</taxon>
        <taxon>Glomeraceae</taxon>
        <taxon>Rhizophagus</taxon>
    </lineage>
</organism>
<dbReference type="AlphaFoldDB" id="A0A2N1M753"/>
<evidence type="ECO:0000313" key="1">
    <source>
        <dbReference type="EMBL" id="PKK57471.1"/>
    </source>
</evidence>
<dbReference type="Proteomes" id="UP000233469">
    <property type="component" value="Unassembled WGS sequence"/>
</dbReference>
<evidence type="ECO:0000313" key="2">
    <source>
        <dbReference type="Proteomes" id="UP000233469"/>
    </source>
</evidence>
<sequence length="197" mass="22745">MSILNLGLQNVAIKQNTMNEESEALFNKVDTLDKICESANKNANLERNYEIASKIFKIYYIAVLKDYLHFLSDPIPAKDNPDHYSSFHIIYRTETSEEFHSTLQINQANAKPAPKGVLIEGKIHDYVTCCDCKKWHYIFSDKALSQEEMQDFKQALNAYDYSCGALLFSDDHYLIEVLFIRVKISCDITIEILYYSS</sequence>
<comment type="caution">
    <text evidence="1">The sequence shown here is derived from an EMBL/GenBank/DDBJ whole genome shotgun (WGS) entry which is preliminary data.</text>
</comment>
<dbReference type="VEuPathDB" id="FungiDB:RhiirA1_448642"/>
<reference evidence="1 2" key="2">
    <citation type="submission" date="2017-10" db="EMBL/GenBank/DDBJ databases">
        <title>Extensive intraspecific genome diversity in a model arbuscular mycorrhizal fungus.</title>
        <authorList>
            <person name="Chen E.C.H."/>
            <person name="Morin E."/>
            <person name="Baudet D."/>
            <person name="Noel J."/>
            <person name="Ndikumana S."/>
            <person name="Charron P."/>
            <person name="St-Onge C."/>
            <person name="Giorgi J."/>
            <person name="Grigoriev I.V."/>
            <person name="Roux C."/>
            <person name="Martin F.M."/>
            <person name="Corradi N."/>
        </authorList>
    </citation>
    <scope>NUCLEOTIDE SEQUENCE [LARGE SCALE GENOMIC DNA]</scope>
    <source>
        <strain evidence="1 2">C2</strain>
    </source>
</reference>
<protein>
    <submittedName>
        <fullName evidence="1">Uncharacterized protein</fullName>
    </submittedName>
</protein>
<proteinExistence type="predicted"/>
<name>A0A2N1M753_9GLOM</name>
<gene>
    <name evidence="1" type="ORF">RhiirC2_797965</name>
</gene>